<proteinExistence type="predicted"/>
<gene>
    <name evidence="1" type="ORF">GCM10008942_28120</name>
</gene>
<sequence length="263" mass="28736">MLPEIHALWIGPHLPARAAGCLRSFARLGHKVVLHTYAELAGVPAGVETADANLVLTADKIFRHTGNGQVAIFADWFRYKLLSRHRCLWVDCDVYAVRPIDFDSDTIFGREDDEVINIAVLMLPSESPVLAGLLALFEGKPRRPGSLNAGAWLRTRIKAMLYGVPWVATAPWGITGPYELARLLKVHGLAAQAQPPEVFYPVPWSCLDLLEKAQVNIAAHVGPETRAIHLWNEMTRGRGNPEPGSLLARVDAEGLGGPPALLV</sequence>
<dbReference type="InterPro" id="IPR051981">
    <property type="entry name" value="Glycosyltransf_32"/>
</dbReference>
<evidence type="ECO:0008006" key="3">
    <source>
        <dbReference type="Google" id="ProtNLM"/>
    </source>
</evidence>
<dbReference type="InterPro" id="IPR029044">
    <property type="entry name" value="Nucleotide-diphossugar_trans"/>
</dbReference>
<dbReference type="EMBL" id="BAAADD010000007">
    <property type="protein sequence ID" value="GAA0577608.1"/>
    <property type="molecule type" value="Genomic_DNA"/>
</dbReference>
<dbReference type="PANTHER" id="PTHR12042:SF21">
    <property type="entry name" value="ALPHA1,4-GALACTOSYLTRANSFERASE 1-RELATED"/>
    <property type="match status" value="1"/>
</dbReference>
<dbReference type="SUPFAM" id="SSF53448">
    <property type="entry name" value="Nucleotide-diphospho-sugar transferases"/>
    <property type="match status" value="1"/>
</dbReference>
<dbReference type="PANTHER" id="PTHR12042">
    <property type="entry name" value="LACTOSYLCERAMIDE 4-ALPHA-GALACTOSYLTRANSFERASE ALPHA- 1,4-GALACTOSYLTRANSFERASE"/>
    <property type="match status" value="1"/>
</dbReference>
<dbReference type="Gene3D" id="3.90.550.20">
    <property type="match status" value="1"/>
</dbReference>
<evidence type="ECO:0000313" key="1">
    <source>
        <dbReference type="EMBL" id="GAA0577608.1"/>
    </source>
</evidence>
<reference evidence="1 2" key="1">
    <citation type="journal article" date="2019" name="Int. J. Syst. Evol. Microbiol.">
        <title>The Global Catalogue of Microorganisms (GCM) 10K type strain sequencing project: providing services to taxonomists for standard genome sequencing and annotation.</title>
        <authorList>
            <consortium name="The Broad Institute Genomics Platform"/>
            <consortium name="The Broad Institute Genome Sequencing Center for Infectious Disease"/>
            <person name="Wu L."/>
            <person name="Ma J."/>
        </authorList>
    </citation>
    <scope>NUCLEOTIDE SEQUENCE [LARGE SCALE GENOMIC DNA]</scope>
    <source>
        <strain evidence="1 2">JCM 15089</strain>
    </source>
</reference>
<comment type="caution">
    <text evidence="1">The sequence shown here is derived from an EMBL/GenBank/DDBJ whole genome shotgun (WGS) entry which is preliminary data.</text>
</comment>
<dbReference type="Proteomes" id="UP001499951">
    <property type="component" value="Unassembled WGS sequence"/>
</dbReference>
<keyword evidence="2" id="KW-1185">Reference proteome</keyword>
<name>A0ABN1EYB5_9PROT</name>
<accession>A0ABN1EYB5</accession>
<protein>
    <recommendedName>
        <fullName evidence="3">Galactosyltransferase Lgt5</fullName>
    </recommendedName>
</protein>
<organism evidence="1 2">
    <name type="scientific">Rhizomicrobium electricum</name>
    <dbReference type="NCBI Taxonomy" id="480070"/>
    <lineage>
        <taxon>Bacteria</taxon>
        <taxon>Pseudomonadati</taxon>
        <taxon>Pseudomonadota</taxon>
        <taxon>Alphaproteobacteria</taxon>
        <taxon>Micropepsales</taxon>
        <taxon>Micropepsaceae</taxon>
        <taxon>Rhizomicrobium</taxon>
    </lineage>
</organism>
<evidence type="ECO:0000313" key="2">
    <source>
        <dbReference type="Proteomes" id="UP001499951"/>
    </source>
</evidence>